<dbReference type="InterPro" id="IPR013325">
    <property type="entry name" value="RNA_pol_sigma_r2"/>
</dbReference>
<dbReference type="InterPro" id="IPR013324">
    <property type="entry name" value="RNA_pol_sigma_r3/r4-like"/>
</dbReference>
<keyword evidence="1" id="KW-0805">Transcription regulation</keyword>
<dbReference type="PANTHER" id="PTHR30603:SF60">
    <property type="entry name" value="RNA POLYMERASE SIGMA FACTOR RPOD"/>
    <property type="match status" value="1"/>
</dbReference>
<dbReference type="Gene3D" id="1.10.10.10">
    <property type="entry name" value="Winged helix-like DNA-binding domain superfamily/Winged helix DNA-binding domain"/>
    <property type="match status" value="1"/>
</dbReference>
<sequence>MSQYKNPAMKQLADQQVRYAPREVRLNQIEQAEKVVSTIDPQKTYRYPDLCEQVTFFRPEMYPDMVLSGEEAIHDLRCFVEDVSGSANITIDSVSEPVLTVQEVSARYNVSTKTVDRWRNRGLCSRRFMFGKRKRIGFLESSVERFVSKHASEISKSARFSQLTVEERREIVRRARKLARYGGCPSDVSRRLARKLNRSPETIRYTLKNYDQEHPELAVFPHASSPLTEEKRREIYHDFRRGIPAERLANQNCRTKTSIYRIISEVRAERLLGQKIDFMDSPQFHLKNAEEVILADPPEVDKSKSITKSPPGLPPYLASLYAIPLLTREEEAHYFRKMNFLKCRAATLRDQLDPARPKASGMDEVENLLEDAIAVKNFLIRSNLRLVVSIAKKHIKPGGNFFEMVSDGNMSLIRAIEKFDYMQGNKFSTYASWAIMKNFARTIPKEYTRLDRFRTGKDEVFVQSTDVRANPFQEELVNRNQHQAIMDILDQLDERERDIIRFRFGLDYNQEPLTLEQVGNHFGVTKERIRQIESRALKKLRKIAVSEKLDIPGI</sequence>
<dbReference type="SUPFAM" id="SSF88946">
    <property type="entry name" value="Sigma2 domain of RNA polymerase sigma factors"/>
    <property type="match status" value="1"/>
</dbReference>
<dbReference type="AlphaFoldDB" id="A0A3B1DN84"/>
<evidence type="ECO:0000256" key="1">
    <source>
        <dbReference type="ARBA" id="ARBA00023015"/>
    </source>
</evidence>
<gene>
    <name evidence="6" type="ORF">MNBD_PLANCTO02-2418</name>
</gene>
<evidence type="ECO:0000313" key="6">
    <source>
        <dbReference type="EMBL" id="VAX40391.1"/>
    </source>
</evidence>
<dbReference type="InterPro" id="IPR007627">
    <property type="entry name" value="RNA_pol_sigma70_r2"/>
</dbReference>
<evidence type="ECO:0000259" key="5">
    <source>
        <dbReference type="PROSITE" id="PS00716"/>
    </source>
</evidence>
<dbReference type="PANTHER" id="PTHR30603">
    <property type="entry name" value="RNA POLYMERASE SIGMA FACTOR RPO"/>
    <property type="match status" value="1"/>
</dbReference>
<evidence type="ECO:0000256" key="2">
    <source>
        <dbReference type="ARBA" id="ARBA00023082"/>
    </source>
</evidence>
<dbReference type="Pfam" id="PF04545">
    <property type="entry name" value="Sigma70_r4"/>
    <property type="match status" value="1"/>
</dbReference>
<dbReference type="PROSITE" id="PS00716">
    <property type="entry name" value="SIGMA70_2"/>
    <property type="match status" value="1"/>
</dbReference>
<dbReference type="GO" id="GO:0016987">
    <property type="term" value="F:sigma factor activity"/>
    <property type="evidence" value="ECO:0007669"/>
    <property type="project" value="UniProtKB-KW"/>
</dbReference>
<name>A0A3B1DN84_9ZZZZ</name>
<dbReference type="PRINTS" id="PR00046">
    <property type="entry name" value="SIGMA70FCT"/>
</dbReference>
<dbReference type="InterPro" id="IPR050239">
    <property type="entry name" value="Sigma-70_RNA_pol_init_factors"/>
</dbReference>
<feature type="domain" description="RNA polymerase sigma-70" evidence="5">
    <location>
        <begin position="514"/>
        <end position="540"/>
    </location>
</feature>
<dbReference type="CDD" id="cd06171">
    <property type="entry name" value="Sigma70_r4"/>
    <property type="match status" value="1"/>
</dbReference>
<protein>
    <submittedName>
        <fullName evidence="6">RNA polymerase sigma factor RpoD</fullName>
    </submittedName>
</protein>
<keyword evidence="4" id="KW-0804">Transcription</keyword>
<evidence type="ECO:0000256" key="4">
    <source>
        <dbReference type="ARBA" id="ARBA00023163"/>
    </source>
</evidence>
<dbReference type="NCBIfam" id="TIGR02937">
    <property type="entry name" value="sigma70-ECF"/>
    <property type="match status" value="1"/>
</dbReference>
<dbReference type="Pfam" id="PF04542">
    <property type="entry name" value="Sigma70_r2"/>
    <property type="match status" value="1"/>
</dbReference>
<accession>A0A3B1DN84</accession>
<proteinExistence type="predicted"/>
<keyword evidence="3" id="KW-0238">DNA-binding</keyword>
<dbReference type="SUPFAM" id="SSF88659">
    <property type="entry name" value="Sigma3 and sigma4 domains of RNA polymerase sigma factors"/>
    <property type="match status" value="1"/>
</dbReference>
<dbReference type="Gene3D" id="1.10.601.10">
    <property type="entry name" value="RNA Polymerase Primary Sigma Factor"/>
    <property type="match status" value="1"/>
</dbReference>
<organism evidence="6">
    <name type="scientific">hydrothermal vent metagenome</name>
    <dbReference type="NCBI Taxonomy" id="652676"/>
    <lineage>
        <taxon>unclassified sequences</taxon>
        <taxon>metagenomes</taxon>
        <taxon>ecological metagenomes</taxon>
    </lineage>
</organism>
<dbReference type="InterPro" id="IPR000943">
    <property type="entry name" value="RNA_pol_sigma70"/>
</dbReference>
<dbReference type="EMBL" id="UOGL01000436">
    <property type="protein sequence ID" value="VAX40391.1"/>
    <property type="molecule type" value="Genomic_DNA"/>
</dbReference>
<dbReference type="InterPro" id="IPR007630">
    <property type="entry name" value="RNA_pol_sigma70_r4"/>
</dbReference>
<dbReference type="GO" id="GO:0003677">
    <property type="term" value="F:DNA binding"/>
    <property type="evidence" value="ECO:0007669"/>
    <property type="project" value="UniProtKB-KW"/>
</dbReference>
<reference evidence="6" key="1">
    <citation type="submission" date="2018-06" db="EMBL/GenBank/DDBJ databases">
        <authorList>
            <person name="Zhirakovskaya E."/>
        </authorList>
    </citation>
    <scope>NUCLEOTIDE SEQUENCE</scope>
</reference>
<keyword evidence="2" id="KW-0731">Sigma factor</keyword>
<evidence type="ECO:0000256" key="3">
    <source>
        <dbReference type="ARBA" id="ARBA00023125"/>
    </source>
</evidence>
<dbReference type="InterPro" id="IPR014284">
    <property type="entry name" value="RNA_pol_sigma-70_dom"/>
</dbReference>
<dbReference type="InterPro" id="IPR036388">
    <property type="entry name" value="WH-like_DNA-bd_sf"/>
</dbReference>
<dbReference type="GO" id="GO:0006352">
    <property type="term" value="P:DNA-templated transcription initiation"/>
    <property type="evidence" value="ECO:0007669"/>
    <property type="project" value="InterPro"/>
</dbReference>